<proteinExistence type="predicted"/>
<protein>
    <submittedName>
        <fullName evidence="1">Pterin-4-alpha-carbinolamine dehydratase 2</fullName>
        <ecNumber evidence="1">4.2.1.96</ecNumber>
    </submittedName>
</protein>
<dbReference type="EC" id="4.2.1.96" evidence="1"/>
<keyword evidence="2" id="KW-1185">Reference proteome</keyword>
<name>A0ACC1HKG1_9FUNG</name>
<sequence>MSHGTHNRPTKLTDEERQTQLAPLLGGGGWQLAEGKDAITKQFVFKDFGQAFMFMTRVALKAERLDHHPDWANVYNRVDVTLNTHSVGGLSRLDVELAKFIDQTARIAAD</sequence>
<dbReference type="Proteomes" id="UP001145114">
    <property type="component" value="Unassembled WGS sequence"/>
</dbReference>
<keyword evidence="1" id="KW-0456">Lyase</keyword>
<organism evidence="1 2">
    <name type="scientific">Spiromyces aspiralis</name>
    <dbReference type="NCBI Taxonomy" id="68401"/>
    <lineage>
        <taxon>Eukaryota</taxon>
        <taxon>Fungi</taxon>
        <taxon>Fungi incertae sedis</taxon>
        <taxon>Zoopagomycota</taxon>
        <taxon>Kickxellomycotina</taxon>
        <taxon>Kickxellomycetes</taxon>
        <taxon>Kickxellales</taxon>
        <taxon>Kickxellaceae</taxon>
        <taxon>Spiromyces</taxon>
    </lineage>
</organism>
<comment type="caution">
    <text evidence="1">The sequence shown here is derived from an EMBL/GenBank/DDBJ whole genome shotgun (WGS) entry which is preliminary data.</text>
</comment>
<dbReference type="EMBL" id="JAMZIH010005166">
    <property type="protein sequence ID" value="KAJ1675821.1"/>
    <property type="molecule type" value="Genomic_DNA"/>
</dbReference>
<evidence type="ECO:0000313" key="2">
    <source>
        <dbReference type="Proteomes" id="UP001145114"/>
    </source>
</evidence>
<evidence type="ECO:0000313" key="1">
    <source>
        <dbReference type="EMBL" id="KAJ1675821.1"/>
    </source>
</evidence>
<reference evidence="1" key="1">
    <citation type="submission" date="2022-06" db="EMBL/GenBank/DDBJ databases">
        <title>Phylogenomic reconstructions and comparative analyses of Kickxellomycotina fungi.</title>
        <authorList>
            <person name="Reynolds N.K."/>
            <person name="Stajich J.E."/>
            <person name="Barry K."/>
            <person name="Grigoriev I.V."/>
            <person name="Crous P."/>
            <person name="Smith M.E."/>
        </authorList>
    </citation>
    <scope>NUCLEOTIDE SEQUENCE</scope>
    <source>
        <strain evidence="1">RSA 2271</strain>
    </source>
</reference>
<gene>
    <name evidence="1" type="primary">PCBD2</name>
    <name evidence="1" type="ORF">EV182_000510</name>
</gene>
<accession>A0ACC1HKG1</accession>